<comment type="similarity">
    <text evidence="10">Belongs to the glycosyltransferase 14 family.</text>
</comment>
<evidence type="ECO:0000256" key="1">
    <source>
        <dbReference type="ARBA" id="ARBA00004606"/>
    </source>
</evidence>
<evidence type="ECO:0000256" key="7">
    <source>
        <dbReference type="ARBA" id="ARBA00022989"/>
    </source>
</evidence>
<evidence type="ECO:0000256" key="6">
    <source>
        <dbReference type="ARBA" id="ARBA00022968"/>
    </source>
</evidence>
<keyword evidence="8 11" id="KW-0472">Membrane</keyword>
<evidence type="ECO:0000256" key="5">
    <source>
        <dbReference type="ARBA" id="ARBA00022692"/>
    </source>
</evidence>
<evidence type="ECO:0000313" key="12">
    <source>
        <dbReference type="Proteomes" id="UP000035680"/>
    </source>
</evidence>
<keyword evidence="7 11" id="KW-1133">Transmembrane helix</keyword>
<evidence type="ECO:0000256" key="11">
    <source>
        <dbReference type="SAM" id="Phobius"/>
    </source>
</evidence>
<keyword evidence="5 11" id="KW-0812">Transmembrane</keyword>
<dbReference type="STRING" id="75913.A0A0K0F3V6"/>
<evidence type="ECO:0000313" key="13">
    <source>
        <dbReference type="WBParaSite" id="SVE_0349100.1"/>
    </source>
</evidence>
<accession>A0A0K0F3V6</accession>
<evidence type="ECO:0000256" key="4">
    <source>
        <dbReference type="ARBA" id="ARBA00022679"/>
    </source>
</evidence>
<keyword evidence="4" id="KW-0808">Transferase</keyword>
<keyword evidence="6" id="KW-0735">Signal-anchor</keyword>
<keyword evidence="9" id="KW-0325">Glycoprotein</keyword>
<dbReference type="GO" id="GO:0016020">
    <property type="term" value="C:membrane"/>
    <property type="evidence" value="ECO:0007669"/>
    <property type="project" value="UniProtKB-SubCell"/>
</dbReference>
<sequence length="368" mass="43811">MERDHSIFHGETFADSVKDYYRRRKKAQRKRKQYKYWMFVIGVLGIIYFLMTSIKVFQKETSRSIVDIKKFVNNTNSNFHITHKCQKCFIQENQSNFLGKTKDYYKTINELCKWSDQNMTIESPEFPVSIVYKTTDNHVILDIILSLMYHPKHFYCIIIDNKNISESRRNDIQKMSECLPNIFATNKRDNIRGHGLECLDILINYKWNYTILLNENDIPIKNINEIIEDLKSLDGMSDVPIYSIFPESTFNSTKFTYDIIDTFNNKDLILRNKHLKKKKLVITRTAVSITLSRDDVDYYYKSINRDNYIRFISQHSIMKRNNVFWPTLLSNEELNFPSHAIKSQKNISNNIGLSSFMKYKLNIFYNRT</sequence>
<dbReference type="PANTHER" id="PTHR19297">
    <property type="entry name" value="GLYCOSYLTRANSFERASE 14 FAMILY MEMBER"/>
    <property type="match status" value="1"/>
</dbReference>
<organism evidence="12 13">
    <name type="scientific">Strongyloides venezuelensis</name>
    <name type="common">Threadworm</name>
    <dbReference type="NCBI Taxonomy" id="75913"/>
    <lineage>
        <taxon>Eukaryota</taxon>
        <taxon>Metazoa</taxon>
        <taxon>Ecdysozoa</taxon>
        <taxon>Nematoda</taxon>
        <taxon>Chromadorea</taxon>
        <taxon>Rhabditida</taxon>
        <taxon>Tylenchina</taxon>
        <taxon>Panagrolaimomorpha</taxon>
        <taxon>Strongyloidoidea</taxon>
        <taxon>Strongyloididae</taxon>
        <taxon>Strongyloides</taxon>
    </lineage>
</organism>
<protein>
    <submittedName>
        <fullName evidence="13">Glyco_trans_2-like domain-containing protein</fullName>
    </submittedName>
</protein>
<comment type="subcellular location">
    <subcellularLocation>
        <location evidence="1">Membrane</location>
        <topology evidence="1">Single-pass type II membrane protein</topology>
    </subcellularLocation>
</comment>
<dbReference type="InterPro" id="IPR003406">
    <property type="entry name" value="Glyco_trans_14"/>
</dbReference>
<feature type="transmembrane region" description="Helical" evidence="11">
    <location>
        <begin position="34"/>
        <end position="51"/>
    </location>
</feature>
<dbReference type="Pfam" id="PF02485">
    <property type="entry name" value="Branch"/>
    <property type="match status" value="1"/>
</dbReference>
<dbReference type="Proteomes" id="UP000035680">
    <property type="component" value="Unassembled WGS sequence"/>
</dbReference>
<reference evidence="12" key="1">
    <citation type="submission" date="2014-07" db="EMBL/GenBank/DDBJ databases">
        <authorList>
            <person name="Martin A.A"/>
            <person name="De Silva N."/>
        </authorList>
    </citation>
    <scope>NUCLEOTIDE SEQUENCE</scope>
</reference>
<keyword evidence="12" id="KW-1185">Reference proteome</keyword>
<name>A0A0K0F3V6_STRVS</name>
<evidence type="ECO:0000256" key="3">
    <source>
        <dbReference type="ARBA" id="ARBA00022676"/>
    </source>
</evidence>
<evidence type="ECO:0000256" key="10">
    <source>
        <dbReference type="ARBA" id="ARBA00038150"/>
    </source>
</evidence>
<dbReference type="GO" id="GO:0008375">
    <property type="term" value="F:acetylglucosaminyltransferase activity"/>
    <property type="evidence" value="ECO:0007669"/>
    <property type="project" value="TreeGrafter"/>
</dbReference>
<comment type="pathway">
    <text evidence="2">Protein modification; protein glycosylation.</text>
</comment>
<reference evidence="13" key="2">
    <citation type="submission" date="2015-08" db="UniProtKB">
        <authorList>
            <consortium name="WormBaseParasite"/>
        </authorList>
    </citation>
    <scope>IDENTIFICATION</scope>
</reference>
<evidence type="ECO:0000256" key="9">
    <source>
        <dbReference type="ARBA" id="ARBA00023180"/>
    </source>
</evidence>
<keyword evidence="3" id="KW-0328">Glycosyltransferase</keyword>
<dbReference type="AlphaFoldDB" id="A0A0K0F3V6"/>
<evidence type="ECO:0000256" key="2">
    <source>
        <dbReference type="ARBA" id="ARBA00004922"/>
    </source>
</evidence>
<dbReference type="WBParaSite" id="SVE_0349100.1">
    <property type="protein sequence ID" value="SVE_0349100.1"/>
    <property type="gene ID" value="SVE_0349100"/>
</dbReference>
<proteinExistence type="inferred from homology"/>
<dbReference type="PANTHER" id="PTHR19297:SF185">
    <property type="entry name" value="BETA-1,3-GALACTOSYL-O-GLYCOSYL-GLYCOPROTEIN BETA-1,6-N-ACETYLGLUCOSAMINYLTRANSFERASE 3"/>
    <property type="match status" value="1"/>
</dbReference>
<evidence type="ECO:0000256" key="8">
    <source>
        <dbReference type="ARBA" id="ARBA00023136"/>
    </source>
</evidence>